<proteinExistence type="predicted"/>
<name>A0ABY6Z713_9BACL</name>
<evidence type="ECO:0008006" key="3">
    <source>
        <dbReference type="Google" id="ProtNLM"/>
    </source>
</evidence>
<dbReference type="RefSeq" id="WP_268045880.1">
    <property type="nucleotide sequence ID" value="NZ_CP104064.1"/>
</dbReference>
<accession>A0ABY6Z713</accession>
<gene>
    <name evidence="1" type="ORF">NZD86_07470</name>
</gene>
<dbReference type="Proteomes" id="UP001164803">
    <property type="component" value="Chromosome"/>
</dbReference>
<reference evidence="1" key="1">
    <citation type="submission" date="2022-08" db="EMBL/GenBank/DDBJ databases">
        <title>Alicyclobacillus dauci DSM2870, complete genome.</title>
        <authorList>
            <person name="Wang Q."/>
            <person name="Cai R."/>
            <person name="Wang Z."/>
        </authorList>
    </citation>
    <scope>NUCLEOTIDE SEQUENCE</scope>
    <source>
        <strain evidence="1">DSM 28700</strain>
    </source>
</reference>
<dbReference type="EMBL" id="CP104064">
    <property type="protein sequence ID" value="WAH38313.1"/>
    <property type="molecule type" value="Genomic_DNA"/>
</dbReference>
<evidence type="ECO:0000313" key="1">
    <source>
        <dbReference type="EMBL" id="WAH38313.1"/>
    </source>
</evidence>
<sequence>MKFRTVAPFIPVAGLGILCGVVMICKSIQEPLPERAYDIAEYVKHNDGIDVTVLGHTEYAEGGTAWGVQADGNPSVSFTVIDNGLFRTHIVSDDYKTSLTRP</sequence>
<keyword evidence="2" id="KW-1185">Reference proteome</keyword>
<protein>
    <recommendedName>
        <fullName evidence="3">Beta-lactamase inhibitor (BLIP)</fullName>
    </recommendedName>
</protein>
<organism evidence="1 2">
    <name type="scientific">Alicyclobacillus dauci</name>
    <dbReference type="NCBI Taxonomy" id="1475485"/>
    <lineage>
        <taxon>Bacteria</taxon>
        <taxon>Bacillati</taxon>
        <taxon>Bacillota</taxon>
        <taxon>Bacilli</taxon>
        <taxon>Bacillales</taxon>
        <taxon>Alicyclobacillaceae</taxon>
        <taxon>Alicyclobacillus</taxon>
    </lineage>
</organism>
<evidence type="ECO:0000313" key="2">
    <source>
        <dbReference type="Proteomes" id="UP001164803"/>
    </source>
</evidence>